<feature type="compositionally biased region" description="Polar residues" evidence="1">
    <location>
        <begin position="32"/>
        <end position="43"/>
    </location>
</feature>
<evidence type="ECO:0000313" key="3">
    <source>
        <dbReference type="Proteomes" id="UP000029867"/>
    </source>
</evidence>
<sequence length="119" mass="13669">LDCSLLSETGRRNEFPILNVNLNSNHNSSINPVTQLSSQPVTRQSSLSYSKLPSPQPSQYQYEQSNSNHIFPSLASTLQNNPYERQPQFHPKYNDPIHHQFFYNNPIPPTSTHRLSQSF</sequence>
<name>A0A099NND0_PICKU</name>
<dbReference type="HOGENOM" id="CLU_2066976_0_0_1"/>
<dbReference type="Proteomes" id="UP000029867">
    <property type="component" value="Unassembled WGS sequence"/>
</dbReference>
<reference evidence="3" key="1">
    <citation type="journal article" date="2014" name="Microb. Cell Fact.">
        <title>Exploiting Issatchenkia orientalis SD108 for succinic acid production.</title>
        <authorList>
            <person name="Xiao H."/>
            <person name="Shao Z."/>
            <person name="Jiang Y."/>
            <person name="Dole S."/>
            <person name="Zhao H."/>
        </authorList>
    </citation>
    <scope>NUCLEOTIDE SEQUENCE [LARGE SCALE GENOMIC DNA]</scope>
    <source>
        <strain evidence="3">SD108</strain>
    </source>
</reference>
<dbReference type="AlphaFoldDB" id="A0A099NND0"/>
<organism evidence="2 3">
    <name type="scientific">Pichia kudriavzevii</name>
    <name type="common">Yeast</name>
    <name type="synonym">Issatchenkia orientalis</name>
    <dbReference type="NCBI Taxonomy" id="4909"/>
    <lineage>
        <taxon>Eukaryota</taxon>
        <taxon>Fungi</taxon>
        <taxon>Dikarya</taxon>
        <taxon>Ascomycota</taxon>
        <taxon>Saccharomycotina</taxon>
        <taxon>Pichiomycetes</taxon>
        <taxon>Pichiales</taxon>
        <taxon>Pichiaceae</taxon>
        <taxon>Pichia</taxon>
    </lineage>
</organism>
<proteinExistence type="predicted"/>
<accession>A0A099NND0</accession>
<gene>
    <name evidence="2" type="ORF">JL09_g6540</name>
</gene>
<protein>
    <submittedName>
        <fullName evidence="2">Uncharacterized protein</fullName>
    </submittedName>
</protein>
<feature type="compositionally biased region" description="Low complexity" evidence="1">
    <location>
        <begin position="44"/>
        <end position="62"/>
    </location>
</feature>
<evidence type="ECO:0000313" key="2">
    <source>
        <dbReference type="EMBL" id="KGK34313.1"/>
    </source>
</evidence>
<dbReference type="VEuPathDB" id="FungiDB:C5L36_0D05170"/>
<feature type="region of interest" description="Disordered" evidence="1">
    <location>
        <begin position="26"/>
        <end position="62"/>
    </location>
</feature>
<comment type="caution">
    <text evidence="2">The sequence shown here is derived from an EMBL/GenBank/DDBJ whole genome shotgun (WGS) entry which is preliminary data.</text>
</comment>
<feature type="non-terminal residue" evidence="2">
    <location>
        <position position="1"/>
    </location>
</feature>
<evidence type="ECO:0000256" key="1">
    <source>
        <dbReference type="SAM" id="MobiDB-lite"/>
    </source>
</evidence>
<feature type="non-terminal residue" evidence="2">
    <location>
        <position position="119"/>
    </location>
</feature>
<dbReference type="EMBL" id="JQFK01001784">
    <property type="protein sequence ID" value="KGK34313.1"/>
    <property type="molecule type" value="Genomic_DNA"/>
</dbReference>